<dbReference type="EMBL" id="RWGY01000011">
    <property type="protein sequence ID" value="TVU33428.1"/>
    <property type="molecule type" value="Genomic_DNA"/>
</dbReference>
<dbReference type="Gramene" id="TVU33428">
    <property type="protein sequence ID" value="TVU33428"/>
    <property type="gene ID" value="EJB05_25245"/>
</dbReference>
<reference evidence="1 2" key="1">
    <citation type="journal article" date="2019" name="Sci. Rep.">
        <title>A high-quality genome of Eragrostis curvula grass provides insights into Poaceae evolution and supports new strategies to enhance forage quality.</title>
        <authorList>
            <person name="Carballo J."/>
            <person name="Santos B.A.C.M."/>
            <person name="Zappacosta D."/>
            <person name="Garbus I."/>
            <person name="Selva J.P."/>
            <person name="Gallo C.A."/>
            <person name="Diaz A."/>
            <person name="Albertini E."/>
            <person name="Caccamo M."/>
            <person name="Echenique V."/>
        </authorList>
    </citation>
    <scope>NUCLEOTIDE SEQUENCE [LARGE SCALE GENOMIC DNA]</scope>
    <source>
        <strain evidence="2">cv. Victoria</strain>
        <tissue evidence="1">Leaf</tissue>
    </source>
</reference>
<name>A0A5J9VCL5_9POAL</name>
<organism evidence="1 2">
    <name type="scientific">Eragrostis curvula</name>
    <name type="common">weeping love grass</name>
    <dbReference type="NCBI Taxonomy" id="38414"/>
    <lineage>
        <taxon>Eukaryota</taxon>
        <taxon>Viridiplantae</taxon>
        <taxon>Streptophyta</taxon>
        <taxon>Embryophyta</taxon>
        <taxon>Tracheophyta</taxon>
        <taxon>Spermatophyta</taxon>
        <taxon>Magnoliopsida</taxon>
        <taxon>Liliopsida</taxon>
        <taxon>Poales</taxon>
        <taxon>Poaceae</taxon>
        <taxon>PACMAD clade</taxon>
        <taxon>Chloridoideae</taxon>
        <taxon>Eragrostideae</taxon>
        <taxon>Eragrostidinae</taxon>
        <taxon>Eragrostis</taxon>
    </lineage>
</organism>
<comment type="caution">
    <text evidence="1">The sequence shown here is derived from an EMBL/GenBank/DDBJ whole genome shotgun (WGS) entry which is preliminary data.</text>
</comment>
<feature type="non-terminal residue" evidence="1">
    <location>
        <position position="154"/>
    </location>
</feature>
<gene>
    <name evidence="1" type="ORF">EJB05_25245</name>
</gene>
<protein>
    <submittedName>
        <fullName evidence="1">Uncharacterized protein</fullName>
    </submittedName>
</protein>
<accession>A0A5J9VCL5</accession>
<keyword evidence="2" id="KW-1185">Reference proteome</keyword>
<evidence type="ECO:0000313" key="2">
    <source>
        <dbReference type="Proteomes" id="UP000324897"/>
    </source>
</evidence>
<evidence type="ECO:0000313" key="1">
    <source>
        <dbReference type="EMBL" id="TVU33428.1"/>
    </source>
</evidence>
<sequence length="154" mass="17536">MSWNLPNKAVVAGIECDQIFHPIPCCRRKLPCKLKLARSCRRHPVLVSIELVKADIENNDASGRQQFPRQVTGQRVVIPFHLQQSVPSFHDTARPASLESPARNWRREVFSWSMQELAGEANDTSSRRARPIESMGNWDLCFLCEIWSGCMAAF</sequence>
<dbReference type="OrthoDB" id="688526at2759"/>
<proteinExistence type="predicted"/>
<dbReference type="AlphaFoldDB" id="A0A5J9VCL5"/>
<dbReference type="Proteomes" id="UP000324897">
    <property type="component" value="Chromosome 1"/>
</dbReference>